<dbReference type="Proteomes" id="UP000633219">
    <property type="component" value="Unassembled WGS sequence"/>
</dbReference>
<evidence type="ECO:0000313" key="4">
    <source>
        <dbReference type="Proteomes" id="UP000633219"/>
    </source>
</evidence>
<accession>A0A936YK76</accession>
<evidence type="ECO:0000256" key="1">
    <source>
        <dbReference type="SAM" id="MobiDB-lite"/>
    </source>
</evidence>
<keyword evidence="2" id="KW-0812">Transmembrane</keyword>
<keyword evidence="2" id="KW-0472">Membrane</keyword>
<feature type="transmembrane region" description="Helical" evidence="2">
    <location>
        <begin position="165"/>
        <end position="187"/>
    </location>
</feature>
<evidence type="ECO:0000256" key="2">
    <source>
        <dbReference type="SAM" id="Phobius"/>
    </source>
</evidence>
<feature type="transmembrane region" description="Helical" evidence="2">
    <location>
        <begin position="80"/>
        <end position="100"/>
    </location>
</feature>
<reference evidence="3" key="1">
    <citation type="submission" date="2021-01" db="EMBL/GenBank/DDBJ databases">
        <title>Rhizobium sp. strain KVB221 16S ribosomal RNA gene Genome sequencing and assembly.</title>
        <authorList>
            <person name="Kang M."/>
        </authorList>
    </citation>
    <scope>NUCLEOTIDE SEQUENCE</scope>
    <source>
        <strain evidence="3">KVB221</strain>
    </source>
</reference>
<keyword evidence="2" id="KW-1133">Transmembrane helix</keyword>
<feature type="transmembrane region" description="Helical" evidence="2">
    <location>
        <begin position="120"/>
        <end position="144"/>
    </location>
</feature>
<feature type="region of interest" description="Disordered" evidence="1">
    <location>
        <begin position="243"/>
        <end position="263"/>
    </location>
</feature>
<proteinExistence type="predicted"/>
<evidence type="ECO:0000313" key="3">
    <source>
        <dbReference type="EMBL" id="MBL0371103.1"/>
    </source>
</evidence>
<protein>
    <recommendedName>
        <fullName evidence="5">DUF4013 domain-containing protein</fullName>
    </recommendedName>
</protein>
<dbReference type="RefSeq" id="WP_201653232.1">
    <property type="nucleotide sequence ID" value="NZ_JAEQNC010000002.1"/>
</dbReference>
<name>A0A936YK76_9HYPH</name>
<dbReference type="EMBL" id="JAEQNC010000002">
    <property type="protein sequence ID" value="MBL0371103.1"/>
    <property type="molecule type" value="Genomic_DNA"/>
</dbReference>
<gene>
    <name evidence="3" type="ORF">JJB09_03595</name>
</gene>
<dbReference type="AlphaFoldDB" id="A0A936YK76"/>
<feature type="transmembrane region" description="Helical" evidence="2">
    <location>
        <begin position="207"/>
        <end position="233"/>
    </location>
</feature>
<comment type="caution">
    <text evidence="3">The sequence shown here is derived from an EMBL/GenBank/DDBJ whole genome shotgun (WGS) entry which is preliminary data.</text>
</comment>
<sequence>MISTSIRIIRENWHFYLFFVIAMLVVAALADTGIVRSASGTGTMVAWLLLALFVHRAALFNLKFGAPNADGTADRSFGGFMFKALALLVLSVIPAMPVLLSASGATGADSQAPDIPGLLPFFGATLLSYAVLLGLAGSWLPASVYKQNTGLGAAFKRGMRNFLPVFIRIAAVLILTIVLQFAILMTAGMSGIQPSVIRDAMPNVSGAVMTVVETSIEAVSITLISVILSHYYLKAEDIGGNRPGPYDPAANSTPPPSSFGGNV</sequence>
<organism evidence="3 4">
    <name type="scientific">Rhizobium setariae</name>
    <dbReference type="NCBI Taxonomy" id="2801340"/>
    <lineage>
        <taxon>Bacteria</taxon>
        <taxon>Pseudomonadati</taxon>
        <taxon>Pseudomonadota</taxon>
        <taxon>Alphaproteobacteria</taxon>
        <taxon>Hyphomicrobiales</taxon>
        <taxon>Rhizobiaceae</taxon>
        <taxon>Rhizobium/Agrobacterium group</taxon>
        <taxon>Rhizobium</taxon>
    </lineage>
</organism>
<evidence type="ECO:0008006" key="5">
    <source>
        <dbReference type="Google" id="ProtNLM"/>
    </source>
</evidence>
<keyword evidence="4" id="KW-1185">Reference proteome</keyword>
<feature type="transmembrane region" description="Helical" evidence="2">
    <location>
        <begin position="12"/>
        <end position="30"/>
    </location>
</feature>
<feature type="transmembrane region" description="Helical" evidence="2">
    <location>
        <begin position="42"/>
        <end position="59"/>
    </location>
</feature>